<sequence>MAKHQSKQRSQKHVSSTGTEPTENSFGMQLQELLNQKKYRQALEEIKKIQRSHPEIEFTPKESEIWFLRGQQEFQKQDFKQAEKSFGRALELGLVGDVYYWQAKCLLELNRLDASLNLLRDAFEAGNLIKDYSICYLKLLLLKGDTATVEQLINQQSKRFSAAQLHWIRGVLALKQGQPEAALTSFQKIKRPITPGDLPNAWIIYSQQMSGNWNAAANLLGLESSKYIFDRPKYLENPILERLATAQQAKTGELPLEPRNLEREDPLIQDARSALTIVQLINKGNHHDAAHALLQRERRSNRFPEIESLRTPLLTLAGQQALTQGQTECAELFWQPLLTETPFNPQLAVNLLQVLDANDSDKKRQSVLTQFLRWLEREAKQKPQEWPDTRLKPTLAHLHCWMADAYMVTDRGRAALGALQQAERICPTSPELLGRKGLIAAIEENYTEAISLITQAIEGGCRYEETYNALLTCWEELGDKQALNEARRRFGKYFGDISVETEVEVLPWVDALSTLSYSLFSRLVQGEDKKDPAIRACQIFVNAVQSQPNSGGRVSLHQKAAVEAWDSLLQKLSGNEQIPVLQAIALSTHLFAKREKGIAAVINQYLQKLFNLSTEHPEARIAHLVVLAVKENSPQKLELPVRAYLDTTPQPGNTLANIQLQARRFGCITTLVPALEEALRREPQNPLLLLARATTYPVEHPKYEQFKQEGFELARRLQDAKALQAFREEQAFLSAQETASIMPDPEEFDNLDMSKMDDLLEKMLHKMFGNKVPKAEFERMLPELKQQILNTMPDFSDDDEEEEDDDDELDLDFLFRDFPSSSTKRKKRKKGFQELL</sequence>
<evidence type="ECO:0000256" key="1">
    <source>
        <dbReference type="ARBA" id="ARBA00022737"/>
    </source>
</evidence>
<accession>A0A139XEC5</accession>
<protein>
    <recommendedName>
        <fullName evidence="6">Tetratricopeptide repeat protein</fullName>
    </recommendedName>
</protein>
<organism evidence="4 5">
    <name type="scientific">Scytonema hofmannii PCC 7110</name>
    <dbReference type="NCBI Taxonomy" id="128403"/>
    <lineage>
        <taxon>Bacteria</taxon>
        <taxon>Bacillati</taxon>
        <taxon>Cyanobacteriota</taxon>
        <taxon>Cyanophyceae</taxon>
        <taxon>Nostocales</taxon>
        <taxon>Scytonemataceae</taxon>
        <taxon>Scytonema</taxon>
    </lineage>
</organism>
<dbReference type="STRING" id="128403.WA1_12940"/>
<dbReference type="SUPFAM" id="SSF48452">
    <property type="entry name" value="TPR-like"/>
    <property type="match status" value="1"/>
</dbReference>
<dbReference type="RefSeq" id="WP_017745161.1">
    <property type="nucleotide sequence ID" value="NZ_KQ976354.1"/>
</dbReference>
<evidence type="ECO:0008006" key="6">
    <source>
        <dbReference type="Google" id="ProtNLM"/>
    </source>
</evidence>
<dbReference type="EMBL" id="ANNX02000016">
    <property type="protein sequence ID" value="KYC43003.1"/>
    <property type="molecule type" value="Genomic_DNA"/>
</dbReference>
<feature type="region of interest" description="Disordered" evidence="3">
    <location>
        <begin position="1"/>
        <end position="27"/>
    </location>
</feature>
<keyword evidence="1" id="KW-0677">Repeat</keyword>
<dbReference type="InterPro" id="IPR051685">
    <property type="entry name" value="Ycf3/AcsC/BcsC/TPR_MFPF"/>
</dbReference>
<dbReference type="InterPro" id="IPR011990">
    <property type="entry name" value="TPR-like_helical_dom_sf"/>
</dbReference>
<evidence type="ECO:0000313" key="5">
    <source>
        <dbReference type="Proteomes" id="UP000076925"/>
    </source>
</evidence>
<dbReference type="AlphaFoldDB" id="A0A139XEC5"/>
<comment type="caution">
    <text evidence="4">The sequence shown here is derived from an EMBL/GenBank/DDBJ whole genome shotgun (WGS) entry which is preliminary data.</text>
</comment>
<dbReference type="Gene3D" id="1.25.40.10">
    <property type="entry name" value="Tetratricopeptide repeat domain"/>
    <property type="match status" value="2"/>
</dbReference>
<gene>
    <name evidence="4" type="ORF">WA1_12940</name>
</gene>
<keyword evidence="2" id="KW-0802">TPR repeat</keyword>
<dbReference type="Pfam" id="PF13432">
    <property type="entry name" value="TPR_16"/>
    <property type="match status" value="1"/>
</dbReference>
<proteinExistence type="predicted"/>
<keyword evidence="5" id="KW-1185">Reference proteome</keyword>
<dbReference type="PANTHER" id="PTHR44943:SF8">
    <property type="entry name" value="TPR REPEAT-CONTAINING PROTEIN MJ0263"/>
    <property type="match status" value="1"/>
</dbReference>
<feature type="compositionally biased region" description="Polar residues" evidence="3">
    <location>
        <begin position="13"/>
        <end position="27"/>
    </location>
</feature>
<dbReference type="PANTHER" id="PTHR44943">
    <property type="entry name" value="CELLULOSE SYNTHASE OPERON PROTEIN C"/>
    <property type="match status" value="1"/>
</dbReference>
<evidence type="ECO:0000256" key="3">
    <source>
        <dbReference type="SAM" id="MobiDB-lite"/>
    </source>
</evidence>
<feature type="compositionally biased region" description="Basic residues" evidence="3">
    <location>
        <begin position="1"/>
        <end position="12"/>
    </location>
</feature>
<name>A0A139XEC5_9CYAN</name>
<evidence type="ECO:0000256" key="2">
    <source>
        <dbReference type="ARBA" id="ARBA00022803"/>
    </source>
</evidence>
<reference evidence="4 5" key="1">
    <citation type="journal article" date="2013" name="Genome Biol. Evol.">
        <title>Genomes of Stigonematalean cyanobacteria (subsection V) and the evolution of oxygenic photosynthesis from prokaryotes to plastids.</title>
        <authorList>
            <person name="Dagan T."/>
            <person name="Roettger M."/>
            <person name="Stucken K."/>
            <person name="Landan G."/>
            <person name="Koch R."/>
            <person name="Major P."/>
            <person name="Gould S.B."/>
            <person name="Goremykin V.V."/>
            <person name="Rippka R."/>
            <person name="Tandeau de Marsac N."/>
            <person name="Gugger M."/>
            <person name="Lockhart P.J."/>
            <person name="Allen J.F."/>
            <person name="Brune I."/>
            <person name="Maus I."/>
            <person name="Puhler A."/>
            <person name="Martin W.F."/>
        </authorList>
    </citation>
    <scope>NUCLEOTIDE SEQUENCE [LARGE SCALE GENOMIC DNA]</scope>
    <source>
        <strain evidence="4 5">PCC 7110</strain>
    </source>
</reference>
<dbReference type="Proteomes" id="UP000076925">
    <property type="component" value="Unassembled WGS sequence"/>
</dbReference>
<evidence type="ECO:0000313" key="4">
    <source>
        <dbReference type="EMBL" id="KYC43003.1"/>
    </source>
</evidence>
<dbReference type="OrthoDB" id="525206at2"/>